<dbReference type="PROSITE" id="PS50110">
    <property type="entry name" value="RESPONSE_REGULATORY"/>
    <property type="match status" value="1"/>
</dbReference>
<keyword evidence="1" id="KW-0597">Phosphoprotein</keyword>
<comment type="caution">
    <text evidence="3">The sequence shown here is derived from an EMBL/GenBank/DDBJ whole genome shotgun (WGS) entry which is preliminary data.</text>
</comment>
<dbReference type="Gene3D" id="3.40.50.2300">
    <property type="match status" value="1"/>
</dbReference>
<evidence type="ECO:0000313" key="4">
    <source>
        <dbReference type="Proteomes" id="UP000248926"/>
    </source>
</evidence>
<dbReference type="SUPFAM" id="SSF52172">
    <property type="entry name" value="CheY-like"/>
    <property type="match status" value="1"/>
</dbReference>
<gene>
    <name evidence="3" type="ORF">CA260_05100</name>
</gene>
<dbReference type="InterPro" id="IPR011006">
    <property type="entry name" value="CheY-like_superfamily"/>
</dbReference>
<protein>
    <recommendedName>
        <fullName evidence="2">Response regulatory domain-containing protein</fullName>
    </recommendedName>
</protein>
<feature type="modified residue" description="4-aspartylphosphate" evidence="1">
    <location>
        <position position="164"/>
    </location>
</feature>
<sequence length="226" mass="24718">MKRALVFVRRGRVSAVVLPIRRPVIVRTPHASRRVVMHPGLGKYAVLRAPRRCAGRSGKTSRAALRTAKRKPVALSHSASQGDDAFLLPFTQPNTTRMLQRIPMADAHTNHGTVLIVEDDYLIASTMSAALELADWHVLGPFPSVATARHALDNGQVASVAVLDVNLGGERAFPLIDRLVENGIPVVLTTGYDEDAIPPAYADLKRLQKPVRLHVLIDCLNSMLKH</sequence>
<dbReference type="EMBL" id="NFZS01000001">
    <property type="protein sequence ID" value="RAO77267.1"/>
    <property type="molecule type" value="Genomic_DNA"/>
</dbReference>
<dbReference type="AlphaFoldDB" id="A0A328P4V2"/>
<proteinExistence type="predicted"/>
<dbReference type="SMART" id="SM00448">
    <property type="entry name" value="REC"/>
    <property type="match status" value="1"/>
</dbReference>
<feature type="domain" description="Response regulatory" evidence="2">
    <location>
        <begin position="113"/>
        <end position="224"/>
    </location>
</feature>
<name>A0A328P4V2_9GAMM</name>
<organism evidence="3 4">
    <name type="scientific">Dyella jiangningensis</name>
    <dbReference type="NCBI Taxonomy" id="1379159"/>
    <lineage>
        <taxon>Bacteria</taxon>
        <taxon>Pseudomonadati</taxon>
        <taxon>Pseudomonadota</taxon>
        <taxon>Gammaproteobacteria</taxon>
        <taxon>Lysobacterales</taxon>
        <taxon>Rhodanobacteraceae</taxon>
        <taxon>Dyella</taxon>
    </lineage>
</organism>
<accession>A0A328P4V2</accession>
<keyword evidence="4" id="KW-1185">Reference proteome</keyword>
<evidence type="ECO:0000313" key="3">
    <source>
        <dbReference type="EMBL" id="RAO77267.1"/>
    </source>
</evidence>
<dbReference type="Proteomes" id="UP000248926">
    <property type="component" value="Unassembled WGS sequence"/>
</dbReference>
<dbReference type="GO" id="GO:0000160">
    <property type="term" value="P:phosphorelay signal transduction system"/>
    <property type="evidence" value="ECO:0007669"/>
    <property type="project" value="InterPro"/>
</dbReference>
<evidence type="ECO:0000259" key="2">
    <source>
        <dbReference type="PROSITE" id="PS50110"/>
    </source>
</evidence>
<dbReference type="InterPro" id="IPR001789">
    <property type="entry name" value="Sig_transdc_resp-reg_receiver"/>
</dbReference>
<evidence type="ECO:0000256" key="1">
    <source>
        <dbReference type="PROSITE-ProRule" id="PRU00169"/>
    </source>
</evidence>
<reference evidence="3 4" key="1">
    <citation type="journal article" date="2018" name="Genet. Mol. Biol.">
        <title>The genome sequence of Dyella jiangningensis FCAV SCS01 from a lignocellulose-decomposing microbial consortium metagenome reveals potential for biotechnological applications.</title>
        <authorList>
            <person name="Desiderato J.G."/>
            <person name="Alvarenga D.O."/>
            <person name="Constancio M.T.L."/>
            <person name="Alves L.M.C."/>
            <person name="Varani A.M."/>
        </authorList>
    </citation>
    <scope>NUCLEOTIDE SEQUENCE [LARGE SCALE GENOMIC DNA]</scope>
    <source>
        <strain evidence="3 4">FCAV SCS01</strain>
    </source>
</reference>
<dbReference type="OrthoDB" id="582170at2"/>